<dbReference type="EMBL" id="CP060636">
    <property type="protein sequence ID" value="QNM12430.1"/>
    <property type="molecule type" value="Genomic_DNA"/>
</dbReference>
<dbReference type="Pfam" id="PF10926">
    <property type="entry name" value="DUF2800"/>
    <property type="match status" value="1"/>
</dbReference>
<feature type="compositionally biased region" description="Acidic residues" evidence="1">
    <location>
        <begin position="381"/>
        <end position="390"/>
    </location>
</feature>
<protein>
    <submittedName>
        <fullName evidence="2">DUF2800 domain-containing protein</fullName>
    </submittedName>
</protein>
<dbReference type="RefSeq" id="WP_118667145.1">
    <property type="nucleotide sequence ID" value="NZ_CP060636.1"/>
</dbReference>
<feature type="compositionally biased region" description="Basic and acidic residues" evidence="1">
    <location>
        <begin position="365"/>
        <end position="376"/>
    </location>
</feature>
<sequence length="390" mass="43989">MEQINHAERDHALLSASGAKRWLACTPSARLEEYFPELTSAYAEEGTKAHETAEKILRALIEGRRRPAFKNEEVKEIARNIQPYIDYVWGLFEERQKKDGDAVMFLETRTDFSDYVPEGFGTGDVIIISGDTLHIIDLKYGKGVPVSAIGNEQLRLYALGSIKLYGDIYDIENVVTHICQPRLEKGYSHEELTLEELEEWGREVIIPKAQEAFAGTGAFIDGDHCQFCKAAAVCRHRLEKYTEITKLQKMKPEELASNGELAKVLRDASAIEKWLKQVKAYAIKEMQEGVKFEGLKLVAGRTQTILKDEDKLIDVLLAEGVNETLIYEPKKLLARTKLEPLVGKKRFEEITAGLYEKQTGAPTIDKAESKKEEWKPGGDFGDVDVSEYAD</sequence>
<accession>A0A7G9GNP8</accession>
<dbReference type="KEGG" id="ehn:H9Q80_00290"/>
<evidence type="ECO:0000313" key="2">
    <source>
        <dbReference type="EMBL" id="QNM12430.1"/>
    </source>
</evidence>
<organism evidence="2 3">
    <name type="scientific">[Eubacterium] hominis</name>
    <dbReference type="NCBI Taxonomy" id="2764325"/>
    <lineage>
        <taxon>Bacteria</taxon>
        <taxon>Bacillati</taxon>
        <taxon>Bacillota</taxon>
        <taxon>Erysipelotrichia</taxon>
        <taxon>Erysipelotrichales</taxon>
        <taxon>Erysipelotrichaceae</taxon>
        <taxon>Amedibacillus</taxon>
    </lineage>
</organism>
<dbReference type="Gene3D" id="3.90.320.10">
    <property type="match status" value="1"/>
</dbReference>
<keyword evidence="3" id="KW-1185">Reference proteome</keyword>
<name>A0A7G9GNP8_9FIRM</name>
<gene>
    <name evidence="2" type="ORF">H9Q80_00290</name>
</gene>
<dbReference type="InterPro" id="IPR011604">
    <property type="entry name" value="PDDEXK-like_dom_sf"/>
</dbReference>
<proteinExistence type="predicted"/>
<dbReference type="Proteomes" id="UP000515856">
    <property type="component" value="Chromosome"/>
</dbReference>
<feature type="region of interest" description="Disordered" evidence="1">
    <location>
        <begin position="361"/>
        <end position="390"/>
    </location>
</feature>
<evidence type="ECO:0000313" key="3">
    <source>
        <dbReference type="Proteomes" id="UP000515856"/>
    </source>
</evidence>
<evidence type="ECO:0000256" key="1">
    <source>
        <dbReference type="SAM" id="MobiDB-lite"/>
    </source>
</evidence>
<dbReference type="InterPro" id="IPR021229">
    <property type="entry name" value="DUF2800"/>
</dbReference>
<dbReference type="AlphaFoldDB" id="A0A7G9GNP8"/>
<reference evidence="2 3" key="1">
    <citation type="submission" date="2020-08" db="EMBL/GenBank/DDBJ databases">
        <authorList>
            <person name="Liu C."/>
            <person name="Sun Q."/>
        </authorList>
    </citation>
    <scope>NUCLEOTIDE SEQUENCE [LARGE SCALE GENOMIC DNA]</scope>
    <source>
        <strain evidence="2 3">NSJ-61</strain>
    </source>
</reference>